<dbReference type="EMBL" id="CAEZXP010000001">
    <property type="protein sequence ID" value="CAB4691311.1"/>
    <property type="molecule type" value="Genomic_DNA"/>
</dbReference>
<feature type="region of interest" description="Disordered" evidence="1">
    <location>
        <begin position="1"/>
        <end position="29"/>
    </location>
</feature>
<evidence type="ECO:0000313" key="2">
    <source>
        <dbReference type="EMBL" id="CAB4691311.1"/>
    </source>
</evidence>
<dbReference type="AlphaFoldDB" id="A0A6J6NWU6"/>
<feature type="compositionally biased region" description="Basic and acidic residues" evidence="1">
    <location>
        <begin position="1"/>
        <end position="28"/>
    </location>
</feature>
<accession>A0A6J6NWU6</accession>
<evidence type="ECO:0000256" key="1">
    <source>
        <dbReference type="SAM" id="MobiDB-lite"/>
    </source>
</evidence>
<sequence length="194" mass="21297">MSGHEHEHDHTHDHDHGHDHDHDHDHSGDGVGFELIPGFHDIVHWLSEQSCIALSEDGVHASIVFLGLPGGGVKAQVFDAKTQEEVAPTWGKIATWARGIGADSVYFIAEGQRGDDEDNLEDVLVFAALHRDGHEVNLQTPFTRNDGGTATVGETAPSDIVALPFNEMREVWNLPFVTLEAEGEHDHSHDGHEH</sequence>
<gene>
    <name evidence="2" type="ORF">UFOPK2399_00737</name>
</gene>
<name>A0A6J6NWU6_9ZZZZ</name>
<organism evidence="2">
    <name type="scientific">freshwater metagenome</name>
    <dbReference type="NCBI Taxonomy" id="449393"/>
    <lineage>
        <taxon>unclassified sequences</taxon>
        <taxon>metagenomes</taxon>
        <taxon>ecological metagenomes</taxon>
    </lineage>
</organism>
<reference evidence="2" key="1">
    <citation type="submission" date="2020-05" db="EMBL/GenBank/DDBJ databases">
        <authorList>
            <person name="Chiriac C."/>
            <person name="Salcher M."/>
            <person name="Ghai R."/>
            <person name="Kavagutti S V."/>
        </authorList>
    </citation>
    <scope>NUCLEOTIDE SEQUENCE</scope>
</reference>
<protein>
    <submittedName>
        <fullName evidence="2">Unannotated protein</fullName>
    </submittedName>
</protein>
<proteinExistence type="predicted"/>